<gene>
    <name evidence="8" type="ORF">N7494_002824</name>
</gene>
<dbReference type="InterPro" id="IPR001248">
    <property type="entry name" value="Pur-cyt_permease"/>
</dbReference>
<keyword evidence="4 7" id="KW-1133">Transmembrane helix</keyword>
<name>A0AAD6D5I7_9EURO</name>
<dbReference type="AlphaFoldDB" id="A0AAD6D5I7"/>
<evidence type="ECO:0000256" key="1">
    <source>
        <dbReference type="ARBA" id="ARBA00004141"/>
    </source>
</evidence>
<evidence type="ECO:0000256" key="5">
    <source>
        <dbReference type="ARBA" id="ARBA00023136"/>
    </source>
</evidence>
<keyword evidence="9" id="KW-1185">Reference proteome</keyword>
<feature type="transmembrane region" description="Helical" evidence="7">
    <location>
        <begin position="398"/>
        <end position="417"/>
    </location>
</feature>
<evidence type="ECO:0000313" key="8">
    <source>
        <dbReference type="EMBL" id="KAJ5553446.1"/>
    </source>
</evidence>
<organism evidence="8 9">
    <name type="scientific">Penicillium frequentans</name>
    <dbReference type="NCBI Taxonomy" id="3151616"/>
    <lineage>
        <taxon>Eukaryota</taxon>
        <taxon>Fungi</taxon>
        <taxon>Dikarya</taxon>
        <taxon>Ascomycota</taxon>
        <taxon>Pezizomycotina</taxon>
        <taxon>Eurotiomycetes</taxon>
        <taxon>Eurotiomycetidae</taxon>
        <taxon>Eurotiales</taxon>
        <taxon>Aspergillaceae</taxon>
        <taxon>Penicillium</taxon>
    </lineage>
</organism>
<evidence type="ECO:0000313" key="9">
    <source>
        <dbReference type="Proteomes" id="UP001220324"/>
    </source>
</evidence>
<comment type="similarity">
    <text evidence="2">Belongs to the purine-cytosine permease (2.A.39) family.</text>
</comment>
<dbReference type="Proteomes" id="UP001220324">
    <property type="component" value="Unassembled WGS sequence"/>
</dbReference>
<dbReference type="FunFam" id="1.10.4160.10:FF:000001">
    <property type="entry name" value="Uracil permease, putative"/>
    <property type="match status" value="1"/>
</dbReference>
<evidence type="ECO:0000256" key="2">
    <source>
        <dbReference type="ARBA" id="ARBA00008974"/>
    </source>
</evidence>
<reference evidence="8 9" key="1">
    <citation type="journal article" date="2023" name="IMA Fungus">
        <title>Comparative genomic study of the Penicillium genus elucidates a diverse pangenome and 15 lateral gene transfer events.</title>
        <authorList>
            <person name="Petersen C."/>
            <person name="Sorensen T."/>
            <person name="Nielsen M.R."/>
            <person name="Sondergaard T.E."/>
            <person name="Sorensen J.L."/>
            <person name="Fitzpatrick D.A."/>
            <person name="Frisvad J.C."/>
            <person name="Nielsen K.L."/>
        </authorList>
    </citation>
    <scope>NUCLEOTIDE SEQUENCE [LARGE SCALE GENOMIC DNA]</scope>
    <source>
        <strain evidence="8 9">IBT 35679</strain>
    </source>
</reference>
<evidence type="ECO:0000256" key="4">
    <source>
        <dbReference type="ARBA" id="ARBA00022989"/>
    </source>
</evidence>
<feature type="transmembrane region" description="Helical" evidence="7">
    <location>
        <begin position="368"/>
        <end position="386"/>
    </location>
</feature>
<dbReference type="CDD" id="cd11482">
    <property type="entry name" value="SLC-NCS1sbd_NRT1-like"/>
    <property type="match status" value="1"/>
</dbReference>
<feature type="transmembrane region" description="Helical" evidence="7">
    <location>
        <begin position="130"/>
        <end position="152"/>
    </location>
</feature>
<feature type="transmembrane region" description="Helical" evidence="7">
    <location>
        <begin position="238"/>
        <end position="257"/>
    </location>
</feature>
<comment type="subcellular location">
    <subcellularLocation>
        <location evidence="1">Membrane</location>
        <topology evidence="1">Multi-pass membrane protein</topology>
    </subcellularLocation>
</comment>
<keyword evidence="3 7" id="KW-0812">Transmembrane</keyword>
<feature type="compositionally biased region" description="Polar residues" evidence="6">
    <location>
        <begin position="542"/>
        <end position="560"/>
    </location>
</feature>
<sequence length="560" mass="62185">MDKIRWGLDKLSVAHEPGLTNAQLMLTNDDLRPVEPERRQWTWLNYIAFWIADSLNINTWMISSSMIIAGLSWWQAWICVWIGYFFAAGFVCLTGRIGAVYHTSFPVTVRASFGIWGSFWPVINRVVMAIIWYGVQGYIGGECVTVMITAIWPSYKNLPNSIPASAGVTTQGFVSFFLFWLCSLPALWFPVHKVRHLFTVKAIYSPIAAIAFFAWAISRANGIGPIIHQPNTVHGSTLAWQIVTGIMTCIGNFAALIMNDPDFSRFARTPKDALWSQLLTIPIGFGITSFIGIIVSSSATVIYGTQVWNPLTLLGMFLEGASSGQRFGIFIIALGFTLAQLGTNISANSVSAGTDLTALMPRYLNIRRGSYICAGISLAMCPWKLVTGSSEFTTYLSAYSLFLSAIAGPMICDYYFVRRGFLDIKGLYSARKTDPYYYTYGFSWRAYAAYFSGILINIVGFVGQVGPEVPVGAQYIYNINYFSGVIVSGGMYWILCYFFPIPATSDKWHEVDIDYEDVSVAYGQEVMDGDRTSNYGERRSISDSLPSDDQKGLSSASKKI</sequence>
<dbReference type="NCBIfam" id="TIGR00800">
    <property type="entry name" value="ncs1"/>
    <property type="match status" value="1"/>
</dbReference>
<dbReference type="PANTHER" id="PTHR30618:SF2">
    <property type="entry name" value="ALLANTOIN PERMEASE-RELATED"/>
    <property type="match status" value="1"/>
</dbReference>
<protein>
    <submittedName>
        <fullName evidence="8">Uracil permease</fullName>
    </submittedName>
</protein>
<feature type="transmembrane region" description="Helical" evidence="7">
    <location>
        <begin position="437"/>
        <end position="459"/>
    </location>
</feature>
<dbReference type="InterPro" id="IPR045225">
    <property type="entry name" value="Uracil/uridine/allantoin_perm"/>
</dbReference>
<feature type="compositionally biased region" description="Basic and acidic residues" evidence="6">
    <location>
        <begin position="528"/>
        <end position="541"/>
    </location>
</feature>
<feature type="transmembrane region" description="Helical" evidence="7">
    <location>
        <begin position="172"/>
        <end position="191"/>
    </location>
</feature>
<evidence type="ECO:0000256" key="7">
    <source>
        <dbReference type="SAM" id="Phobius"/>
    </source>
</evidence>
<feature type="transmembrane region" description="Helical" evidence="7">
    <location>
        <begin position="278"/>
        <end position="304"/>
    </location>
</feature>
<feature type="transmembrane region" description="Helical" evidence="7">
    <location>
        <begin position="479"/>
        <end position="499"/>
    </location>
</feature>
<feature type="region of interest" description="Disordered" evidence="6">
    <location>
        <begin position="528"/>
        <end position="560"/>
    </location>
</feature>
<feature type="transmembrane region" description="Helical" evidence="7">
    <location>
        <begin position="198"/>
        <end position="218"/>
    </location>
</feature>
<dbReference type="PANTHER" id="PTHR30618">
    <property type="entry name" value="NCS1 FAMILY PURINE/PYRIMIDINE TRANSPORTER"/>
    <property type="match status" value="1"/>
</dbReference>
<dbReference type="GO" id="GO:0005886">
    <property type="term" value="C:plasma membrane"/>
    <property type="evidence" value="ECO:0007669"/>
    <property type="project" value="TreeGrafter"/>
</dbReference>
<evidence type="ECO:0000256" key="3">
    <source>
        <dbReference type="ARBA" id="ARBA00022692"/>
    </source>
</evidence>
<dbReference type="Pfam" id="PF02133">
    <property type="entry name" value="Transp_cyt_pur"/>
    <property type="match status" value="1"/>
</dbReference>
<comment type="caution">
    <text evidence="8">The sequence shown here is derived from an EMBL/GenBank/DDBJ whole genome shotgun (WGS) entry which is preliminary data.</text>
</comment>
<dbReference type="Gene3D" id="1.10.4160.10">
    <property type="entry name" value="Hydantoin permease"/>
    <property type="match status" value="1"/>
</dbReference>
<dbReference type="InterPro" id="IPR012681">
    <property type="entry name" value="NCS1"/>
</dbReference>
<dbReference type="GO" id="GO:0015205">
    <property type="term" value="F:nucleobase transmembrane transporter activity"/>
    <property type="evidence" value="ECO:0007669"/>
    <property type="project" value="TreeGrafter"/>
</dbReference>
<proteinExistence type="inferred from homology"/>
<feature type="transmembrane region" description="Helical" evidence="7">
    <location>
        <begin position="43"/>
        <end position="62"/>
    </location>
</feature>
<accession>A0AAD6D5I7</accession>
<keyword evidence="5 7" id="KW-0472">Membrane</keyword>
<evidence type="ECO:0000256" key="6">
    <source>
        <dbReference type="SAM" id="MobiDB-lite"/>
    </source>
</evidence>
<feature type="transmembrane region" description="Helical" evidence="7">
    <location>
        <begin position="74"/>
        <end position="99"/>
    </location>
</feature>
<dbReference type="EMBL" id="JAQIZZ010000002">
    <property type="protein sequence ID" value="KAJ5553446.1"/>
    <property type="molecule type" value="Genomic_DNA"/>
</dbReference>
<feature type="transmembrane region" description="Helical" evidence="7">
    <location>
        <begin position="324"/>
        <end position="347"/>
    </location>
</feature>